<dbReference type="InterPro" id="IPR005814">
    <property type="entry name" value="Aminotrans_3"/>
</dbReference>
<dbReference type="GO" id="GO:0003992">
    <property type="term" value="F:N2-acetyl-L-ornithine:2-oxoglutarate 5-aminotransferase activity"/>
    <property type="evidence" value="ECO:0007669"/>
    <property type="project" value="UniProtKB-EC"/>
</dbReference>
<dbReference type="InterPro" id="IPR015424">
    <property type="entry name" value="PyrdxlP-dep_Trfase"/>
</dbReference>
<dbReference type="InterPro" id="IPR050103">
    <property type="entry name" value="Class-III_PLP-dep_AT"/>
</dbReference>
<name>A0AAV5RHP4_STABA</name>
<dbReference type="PROSITE" id="PS00600">
    <property type="entry name" value="AA_TRANSFER_CLASS_3"/>
    <property type="match status" value="1"/>
</dbReference>
<keyword evidence="8" id="KW-0028">Amino-acid biosynthesis</keyword>
<keyword evidence="13" id="KW-1185">Reference proteome</keyword>
<dbReference type="PIRSF" id="PIRSF000521">
    <property type="entry name" value="Transaminase_4ab_Lys_Orn"/>
    <property type="match status" value="1"/>
</dbReference>
<dbReference type="InterPro" id="IPR004636">
    <property type="entry name" value="AcOrn/SuccOrn_fam"/>
</dbReference>
<proteinExistence type="inferred from homology"/>
<evidence type="ECO:0000256" key="6">
    <source>
        <dbReference type="ARBA" id="ARBA00021753"/>
    </source>
</evidence>
<comment type="similarity">
    <text evidence="4 11">Belongs to the class-III pyridoxal-phosphate-dependent aminotransferase family.</text>
</comment>
<dbReference type="GO" id="GO:0005759">
    <property type="term" value="C:mitochondrial matrix"/>
    <property type="evidence" value="ECO:0007669"/>
    <property type="project" value="TreeGrafter"/>
</dbReference>
<comment type="pathway">
    <text evidence="3">Amino-acid biosynthesis; L-arginine biosynthesis; N(2)-acetyl-L-ornithine from L-glutamate: step 4/4.</text>
</comment>
<dbReference type="SUPFAM" id="SSF53383">
    <property type="entry name" value="PLP-dependent transferases"/>
    <property type="match status" value="1"/>
</dbReference>
<dbReference type="EC" id="2.6.1.11" evidence="5"/>
<evidence type="ECO:0000256" key="5">
    <source>
        <dbReference type="ARBA" id="ARBA00012919"/>
    </source>
</evidence>
<comment type="subcellular location">
    <subcellularLocation>
        <location evidence="2">Mitochondrion</location>
    </subcellularLocation>
</comment>
<evidence type="ECO:0000313" key="13">
    <source>
        <dbReference type="Proteomes" id="UP001362899"/>
    </source>
</evidence>
<dbReference type="GO" id="GO:0042802">
    <property type="term" value="F:identical protein binding"/>
    <property type="evidence" value="ECO:0007669"/>
    <property type="project" value="TreeGrafter"/>
</dbReference>
<keyword evidence="7" id="KW-0032">Aminotransferase</keyword>
<evidence type="ECO:0000313" key="12">
    <source>
        <dbReference type="EMBL" id="GMM50973.1"/>
    </source>
</evidence>
<dbReference type="GO" id="GO:0030170">
    <property type="term" value="F:pyridoxal phosphate binding"/>
    <property type="evidence" value="ECO:0007669"/>
    <property type="project" value="InterPro"/>
</dbReference>
<dbReference type="Gene3D" id="3.40.640.10">
    <property type="entry name" value="Type I PLP-dependent aspartate aminotransferase-like (Major domain)"/>
    <property type="match status" value="1"/>
</dbReference>
<dbReference type="FunFam" id="3.40.640.10:FF:000004">
    <property type="entry name" value="Acetylornithine aminotransferase"/>
    <property type="match status" value="1"/>
</dbReference>
<sequence length="421" mass="45439">MLNAVKQVKFSNTASKHFVRFASTAEIEKHMATTYTRPEMTLVKGRGSRLWDSEGKEYIDFTAGIAVTALGHSDPQIADVMNEQSRKLVHSSNLYHNEWAPKLSAALVNATIDSGAMQSAAKVFLCNSGTEANEAAIKFARKACVSTPGKSEIIAFKGGFHGRTYGALSATCNPKYQAPFGPMVPNFSYASINDEKSLSMITEKTCGVIIEPIQGEGGVNACTPEFLKSLRAKCTEMGAVLIYDEIQCGLGRTGDLWAHTFAGKAAQPDIITMAKALGNGFPVGATMVSEKINDALKVGDHGTTYGGNPLASRIGLHVLERINSPFIRNNVMARSEQIKKRVANWEKKYSIVSGIRGRGLLLGIQLTDSPAKIVELARTHGLLVITCGTNTLRLVPPLNITEEDCNAGLDILERAIDFSLD</sequence>
<dbReference type="CDD" id="cd00610">
    <property type="entry name" value="OAT_like"/>
    <property type="match status" value="1"/>
</dbReference>
<dbReference type="GO" id="GO:0006526">
    <property type="term" value="P:L-arginine biosynthetic process"/>
    <property type="evidence" value="ECO:0007669"/>
    <property type="project" value="UniProtKB-ARBA"/>
</dbReference>
<evidence type="ECO:0000256" key="9">
    <source>
        <dbReference type="ARBA" id="ARBA00022679"/>
    </source>
</evidence>
<dbReference type="InterPro" id="IPR015422">
    <property type="entry name" value="PyrdxlP-dep_Trfase_small"/>
</dbReference>
<evidence type="ECO:0000256" key="4">
    <source>
        <dbReference type="ARBA" id="ARBA00008954"/>
    </source>
</evidence>
<reference evidence="12 13" key="1">
    <citation type="journal article" date="2023" name="Elife">
        <title>Identification of key yeast species and microbe-microbe interactions impacting larval growth of Drosophila in the wild.</title>
        <authorList>
            <person name="Mure A."/>
            <person name="Sugiura Y."/>
            <person name="Maeda R."/>
            <person name="Honda K."/>
            <person name="Sakurai N."/>
            <person name="Takahashi Y."/>
            <person name="Watada M."/>
            <person name="Katoh T."/>
            <person name="Gotoh A."/>
            <person name="Gotoh Y."/>
            <person name="Taniguchi I."/>
            <person name="Nakamura K."/>
            <person name="Hayashi T."/>
            <person name="Katayama T."/>
            <person name="Uemura T."/>
            <person name="Hattori Y."/>
        </authorList>
    </citation>
    <scope>NUCLEOTIDE SEQUENCE [LARGE SCALE GENOMIC DNA]</scope>
    <source>
        <strain evidence="12 13">SB-73</strain>
    </source>
</reference>
<protein>
    <recommendedName>
        <fullName evidence="6">Acetylornithine aminotransferase, mitochondrial</fullName>
        <ecNumber evidence="5">2.6.1.11</ecNumber>
    </recommendedName>
</protein>
<evidence type="ECO:0000256" key="11">
    <source>
        <dbReference type="RuleBase" id="RU003560"/>
    </source>
</evidence>
<dbReference type="AlphaFoldDB" id="A0AAV5RHP4"/>
<comment type="caution">
    <text evidence="12">The sequence shown here is derived from an EMBL/GenBank/DDBJ whole genome shotgun (WGS) entry which is preliminary data.</text>
</comment>
<evidence type="ECO:0000256" key="2">
    <source>
        <dbReference type="ARBA" id="ARBA00004173"/>
    </source>
</evidence>
<dbReference type="NCBIfam" id="TIGR00707">
    <property type="entry name" value="argD"/>
    <property type="match status" value="1"/>
</dbReference>
<organism evidence="12 13">
    <name type="scientific">Starmerella bacillaris</name>
    <name type="common">Yeast</name>
    <name type="synonym">Candida zemplinina</name>
    <dbReference type="NCBI Taxonomy" id="1247836"/>
    <lineage>
        <taxon>Eukaryota</taxon>
        <taxon>Fungi</taxon>
        <taxon>Dikarya</taxon>
        <taxon>Ascomycota</taxon>
        <taxon>Saccharomycotina</taxon>
        <taxon>Dipodascomycetes</taxon>
        <taxon>Dipodascales</taxon>
        <taxon>Trichomonascaceae</taxon>
        <taxon>Starmerella</taxon>
    </lineage>
</organism>
<comment type="cofactor">
    <cofactor evidence="1">
        <name>pyridoxal 5'-phosphate</name>
        <dbReference type="ChEBI" id="CHEBI:597326"/>
    </cofactor>
</comment>
<accession>A0AAV5RHP4</accession>
<dbReference type="PANTHER" id="PTHR11986">
    <property type="entry name" value="AMINOTRANSFERASE CLASS III"/>
    <property type="match status" value="1"/>
</dbReference>
<dbReference type="EMBL" id="BTGC01000003">
    <property type="protein sequence ID" value="GMM50973.1"/>
    <property type="molecule type" value="Genomic_DNA"/>
</dbReference>
<evidence type="ECO:0000256" key="8">
    <source>
        <dbReference type="ARBA" id="ARBA00022605"/>
    </source>
</evidence>
<dbReference type="Gene3D" id="3.90.1150.10">
    <property type="entry name" value="Aspartate Aminotransferase, domain 1"/>
    <property type="match status" value="1"/>
</dbReference>
<dbReference type="InterPro" id="IPR049704">
    <property type="entry name" value="Aminotrans_3_PPA_site"/>
</dbReference>
<dbReference type="Pfam" id="PF00202">
    <property type="entry name" value="Aminotran_3"/>
    <property type="match status" value="1"/>
</dbReference>
<keyword evidence="10 11" id="KW-0663">Pyridoxal phosphate</keyword>
<evidence type="ECO:0000256" key="1">
    <source>
        <dbReference type="ARBA" id="ARBA00001933"/>
    </source>
</evidence>
<dbReference type="Proteomes" id="UP001362899">
    <property type="component" value="Unassembled WGS sequence"/>
</dbReference>
<evidence type="ECO:0000256" key="10">
    <source>
        <dbReference type="ARBA" id="ARBA00022898"/>
    </source>
</evidence>
<evidence type="ECO:0000256" key="7">
    <source>
        <dbReference type="ARBA" id="ARBA00022576"/>
    </source>
</evidence>
<evidence type="ECO:0000256" key="3">
    <source>
        <dbReference type="ARBA" id="ARBA00005024"/>
    </source>
</evidence>
<dbReference type="NCBIfam" id="NF002325">
    <property type="entry name" value="PRK01278.1"/>
    <property type="match status" value="1"/>
</dbReference>
<dbReference type="PANTHER" id="PTHR11986:SF79">
    <property type="entry name" value="ACETYLORNITHINE AMINOTRANSFERASE, MITOCHONDRIAL"/>
    <property type="match status" value="1"/>
</dbReference>
<dbReference type="HAMAP" id="MF_01107">
    <property type="entry name" value="ArgD_aminotrans_3"/>
    <property type="match status" value="1"/>
</dbReference>
<keyword evidence="9" id="KW-0808">Transferase</keyword>
<dbReference type="InterPro" id="IPR015421">
    <property type="entry name" value="PyrdxlP-dep_Trfase_major"/>
</dbReference>
<gene>
    <name evidence="12" type="ORF">DASB73_019310</name>
</gene>